<feature type="region of interest" description="Disordered" evidence="1">
    <location>
        <begin position="30"/>
        <end position="89"/>
    </location>
</feature>
<feature type="non-terminal residue" evidence="2">
    <location>
        <position position="110"/>
    </location>
</feature>
<keyword evidence="3" id="KW-1185">Reference proteome</keyword>
<accession>A0ABN8J6M1</accession>
<dbReference type="EMBL" id="OW152821">
    <property type="protein sequence ID" value="CAH2075942.1"/>
    <property type="molecule type" value="Genomic_DNA"/>
</dbReference>
<evidence type="ECO:0000256" key="1">
    <source>
        <dbReference type="SAM" id="MobiDB-lite"/>
    </source>
</evidence>
<sequence length="110" mass="11977">MKSTAIRANLAAGQSVKVRDLAHRFVYAPASRRKSERKTRAGTEMESEGGFVNKQTDIIAPLRRDGASKSSLTPSTSPNNTCLTSAESPKSCLQLEIPLKILPMFEAINE</sequence>
<feature type="compositionally biased region" description="Low complexity" evidence="1">
    <location>
        <begin position="68"/>
        <end position="81"/>
    </location>
</feature>
<proteinExistence type="predicted"/>
<reference evidence="2" key="1">
    <citation type="submission" date="2022-03" db="EMBL/GenBank/DDBJ databases">
        <authorList>
            <person name="Martin H S."/>
        </authorList>
    </citation>
    <scope>NUCLEOTIDE SEQUENCE</scope>
</reference>
<name>A0ABN8J6M1_9NEOP</name>
<evidence type="ECO:0000313" key="2">
    <source>
        <dbReference type="EMBL" id="CAH2075942.1"/>
    </source>
</evidence>
<gene>
    <name evidence="2" type="ORF">IPOD504_LOCUS17064</name>
</gene>
<dbReference type="Proteomes" id="UP000837857">
    <property type="component" value="Chromosome 9"/>
</dbReference>
<evidence type="ECO:0000313" key="3">
    <source>
        <dbReference type="Proteomes" id="UP000837857"/>
    </source>
</evidence>
<protein>
    <submittedName>
        <fullName evidence="2">Uncharacterized protein</fullName>
    </submittedName>
</protein>
<organism evidence="2 3">
    <name type="scientific">Iphiclides podalirius</name>
    <name type="common">scarce swallowtail</name>
    <dbReference type="NCBI Taxonomy" id="110791"/>
    <lineage>
        <taxon>Eukaryota</taxon>
        <taxon>Metazoa</taxon>
        <taxon>Ecdysozoa</taxon>
        <taxon>Arthropoda</taxon>
        <taxon>Hexapoda</taxon>
        <taxon>Insecta</taxon>
        <taxon>Pterygota</taxon>
        <taxon>Neoptera</taxon>
        <taxon>Endopterygota</taxon>
        <taxon>Lepidoptera</taxon>
        <taxon>Glossata</taxon>
        <taxon>Ditrysia</taxon>
        <taxon>Papilionoidea</taxon>
        <taxon>Papilionidae</taxon>
        <taxon>Papilioninae</taxon>
        <taxon>Iphiclides</taxon>
    </lineage>
</organism>